<accession>A0AA36BT72</accession>
<dbReference type="CDD" id="cd09763">
    <property type="entry name" value="DHRS1-like_SDR_c"/>
    <property type="match status" value="1"/>
</dbReference>
<dbReference type="PANTHER" id="PTHR44147">
    <property type="entry name" value="DEHYDROGENASE/REDUCTASE SDR FAMILY MEMBER 1"/>
    <property type="match status" value="1"/>
</dbReference>
<evidence type="ECO:0008006" key="3">
    <source>
        <dbReference type="Google" id="ProtNLM"/>
    </source>
</evidence>
<keyword evidence="2" id="KW-1185">Reference proteome</keyword>
<proteinExistence type="predicted"/>
<protein>
    <recommendedName>
        <fullName evidence="3">Dehydrogenase/reductase SDR family member 1</fullName>
    </recommendedName>
</protein>
<evidence type="ECO:0000313" key="2">
    <source>
        <dbReference type="Proteomes" id="UP001162480"/>
    </source>
</evidence>
<dbReference type="Pfam" id="PF00106">
    <property type="entry name" value="adh_short"/>
    <property type="match status" value="1"/>
</dbReference>
<dbReference type="InterPro" id="IPR036291">
    <property type="entry name" value="NAD(P)-bd_dom_sf"/>
</dbReference>
<dbReference type="PRINTS" id="PR00081">
    <property type="entry name" value="GDHRDH"/>
</dbReference>
<organism evidence="1 2">
    <name type="scientific">Octopus vulgaris</name>
    <name type="common">Common octopus</name>
    <dbReference type="NCBI Taxonomy" id="6645"/>
    <lineage>
        <taxon>Eukaryota</taxon>
        <taxon>Metazoa</taxon>
        <taxon>Spiralia</taxon>
        <taxon>Lophotrochozoa</taxon>
        <taxon>Mollusca</taxon>
        <taxon>Cephalopoda</taxon>
        <taxon>Coleoidea</taxon>
        <taxon>Octopodiformes</taxon>
        <taxon>Octopoda</taxon>
        <taxon>Incirrata</taxon>
        <taxon>Octopodidae</taxon>
        <taxon>Octopus</taxon>
    </lineage>
</organism>
<dbReference type="SUPFAM" id="SSF51735">
    <property type="entry name" value="NAD(P)-binding Rossmann-fold domains"/>
    <property type="match status" value="1"/>
</dbReference>
<gene>
    <name evidence="1" type="ORF">OCTVUL_1B001244</name>
</gene>
<dbReference type="Proteomes" id="UP001162480">
    <property type="component" value="Chromosome 24"/>
</dbReference>
<reference evidence="1" key="1">
    <citation type="submission" date="2023-08" db="EMBL/GenBank/DDBJ databases">
        <authorList>
            <person name="Alioto T."/>
            <person name="Alioto T."/>
            <person name="Gomez Garrido J."/>
        </authorList>
    </citation>
    <scope>NUCLEOTIDE SEQUENCE</scope>
</reference>
<sequence>MAKPLSGLVCLVTGATRGIGKGIALQLGEAGATVYVTGRTLRKTEKSLGSLEETVEEINGRGGRGVAVQVDHTKDNEIERLFEKIKTEQNGQLDLLVNNAYSGVNSLIDVATKPFWEQPISIWDDINIVGLRNHYICSVHAARMMVPRKSGLIVIVSSGGGLVYTFNAAYGIGKEACDRMAADLGHELKKHGVACVSLWPGYVQTETLMSLYSSADTSDIPEGYDQIREGFLNGESTEFSGKCIVKIMCDKANLMKKSGRILPTGDLADEYSLVDIDGRKPACMRSLKFLATHFLRISRSKADWIPGFLKIPSWLVYMMGYKF</sequence>
<dbReference type="PANTHER" id="PTHR44147:SF2">
    <property type="entry name" value="DEHYDROGENASE_REDUCTASE SDR FAMILY MEMBER 1"/>
    <property type="match status" value="1"/>
</dbReference>
<evidence type="ECO:0000313" key="1">
    <source>
        <dbReference type="EMBL" id="CAI9739935.1"/>
    </source>
</evidence>
<dbReference type="AlphaFoldDB" id="A0AA36BT72"/>
<name>A0AA36BT72_OCTVU</name>
<dbReference type="EMBL" id="OX597837">
    <property type="protein sequence ID" value="CAI9739935.1"/>
    <property type="molecule type" value="Genomic_DNA"/>
</dbReference>
<dbReference type="Gene3D" id="3.40.50.720">
    <property type="entry name" value="NAD(P)-binding Rossmann-like Domain"/>
    <property type="match status" value="1"/>
</dbReference>
<dbReference type="InterPro" id="IPR002347">
    <property type="entry name" value="SDR_fam"/>
</dbReference>